<dbReference type="AlphaFoldDB" id="A0A497YS44"/>
<proteinExistence type="inferred from homology"/>
<organism evidence="2 3">
    <name type="scientific">Ruegeria conchae</name>
    <dbReference type="NCBI Taxonomy" id="981384"/>
    <lineage>
        <taxon>Bacteria</taxon>
        <taxon>Pseudomonadati</taxon>
        <taxon>Pseudomonadota</taxon>
        <taxon>Alphaproteobacteria</taxon>
        <taxon>Rhodobacterales</taxon>
        <taxon>Roseobacteraceae</taxon>
        <taxon>Ruegeria</taxon>
    </lineage>
</organism>
<comment type="caution">
    <text evidence="2">The sequence shown here is derived from an EMBL/GenBank/DDBJ whole genome shotgun (WGS) entry which is preliminary data.</text>
</comment>
<comment type="similarity">
    <text evidence="1">Belongs to the phD/YefM antitoxin family.</text>
</comment>
<name>A0A497YS44_9RHOB</name>
<dbReference type="STRING" id="981384.GCA_000192475_03854"/>
<dbReference type="EMBL" id="RCCT01000008">
    <property type="protein sequence ID" value="RLJ98838.1"/>
    <property type="molecule type" value="Genomic_DNA"/>
</dbReference>
<reference evidence="2 3" key="1">
    <citation type="submission" date="2018-10" db="EMBL/GenBank/DDBJ databases">
        <title>Genomic Encyclopedia of Archaeal and Bacterial Type Strains, Phase II (KMG-II): from individual species to whole genera.</title>
        <authorList>
            <person name="Goeker M."/>
        </authorList>
    </citation>
    <scope>NUCLEOTIDE SEQUENCE [LARGE SCALE GENOMIC DNA]</scope>
    <source>
        <strain evidence="2 3">DSM 29317</strain>
    </source>
</reference>
<protein>
    <submittedName>
        <fullName evidence="2">Uncharacterized protein</fullName>
    </submittedName>
</protein>
<sequence length="102" mass="11126">MSDLVITGIPESVWGTLLSDAAESNLSVEDYARQLVCDAAARAILAKSHDISAAQLQDNLSAFLRIAESQPIFIHDELGRRFALISFSEFERLTGTSENADN</sequence>
<evidence type="ECO:0000256" key="1">
    <source>
        <dbReference type="ARBA" id="ARBA00009981"/>
    </source>
</evidence>
<gene>
    <name evidence="2" type="ORF">CLV75_3959</name>
</gene>
<dbReference type="SUPFAM" id="SSF143120">
    <property type="entry name" value="YefM-like"/>
    <property type="match status" value="1"/>
</dbReference>
<dbReference type="InterPro" id="IPR036165">
    <property type="entry name" value="YefM-like_sf"/>
</dbReference>
<evidence type="ECO:0000313" key="3">
    <source>
        <dbReference type="Proteomes" id="UP000271700"/>
    </source>
</evidence>
<evidence type="ECO:0000313" key="2">
    <source>
        <dbReference type="EMBL" id="RLJ98838.1"/>
    </source>
</evidence>
<keyword evidence="3" id="KW-1185">Reference proteome</keyword>
<dbReference type="Proteomes" id="UP000271700">
    <property type="component" value="Unassembled WGS sequence"/>
</dbReference>
<accession>A0A497YS44</accession>